<dbReference type="GO" id="GO:0000272">
    <property type="term" value="P:polysaccharide catabolic process"/>
    <property type="evidence" value="ECO:0007669"/>
    <property type="project" value="InterPro"/>
</dbReference>
<dbReference type="InterPro" id="IPR002594">
    <property type="entry name" value="GH12"/>
</dbReference>
<keyword evidence="2" id="KW-0732">Signal</keyword>
<name>A0A976P033_BRELC</name>
<gene>
    <name evidence="3" type="ORF">CCR75_009678</name>
</gene>
<dbReference type="EMBL" id="SHOA02000007">
    <property type="protein sequence ID" value="TDH74291.1"/>
    <property type="molecule type" value="Genomic_DNA"/>
</dbReference>
<comment type="caution">
    <text evidence="3">The sequence shown here is derived from an EMBL/GenBank/DDBJ whole genome shotgun (WGS) entry which is preliminary data.</text>
</comment>
<evidence type="ECO:0000256" key="1">
    <source>
        <dbReference type="ARBA" id="ARBA00005519"/>
    </source>
</evidence>
<dbReference type="AlphaFoldDB" id="A0A976P033"/>
<comment type="similarity">
    <text evidence="1">Belongs to the glycosyl hydrolase 12 (cellulase H) family.</text>
</comment>
<dbReference type="SUPFAM" id="SSF49899">
    <property type="entry name" value="Concanavalin A-like lectins/glucanases"/>
    <property type="match status" value="1"/>
</dbReference>
<evidence type="ECO:0008006" key="5">
    <source>
        <dbReference type="Google" id="ProtNLM"/>
    </source>
</evidence>
<evidence type="ECO:0000256" key="2">
    <source>
        <dbReference type="SAM" id="SignalP"/>
    </source>
</evidence>
<dbReference type="InterPro" id="IPR013319">
    <property type="entry name" value="GH11/12"/>
</dbReference>
<dbReference type="GeneID" id="94353388"/>
<protein>
    <recommendedName>
        <fullName evidence="5">Secreted protein</fullName>
    </recommendedName>
</protein>
<feature type="chain" id="PRO_5037678028" description="Secreted protein" evidence="2">
    <location>
        <begin position="22"/>
        <end position="237"/>
    </location>
</feature>
<dbReference type="PROSITE" id="PS51257">
    <property type="entry name" value="PROKAR_LIPOPROTEIN"/>
    <property type="match status" value="1"/>
</dbReference>
<reference evidence="3 4" key="1">
    <citation type="journal article" date="2021" name="Genome Biol.">
        <title>AFLAP: assembly-free linkage analysis pipeline using k-mers from genome sequencing data.</title>
        <authorList>
            <person name="Fletcher K."/>
            <person name="Zhang L."/>
            <person name="Gil J."/>
            <person name="Han R."/>
            <person name="Cavanaugh K."/>
            <person name="Michelmore R."/>
        </authorList>
    </citation>
    <scope>NUCLEOTIDE SEQUENCE [LARGE SCALE GENOMIC DNA]</scope>
    <source>
        <strain evidence="3 4">SF5</strain>
    </source>
</reference>
<evidence type="ECO:0000313" key="3">
    <source>
        <dbReference type="EMBL" id="TDH74291.1"/>
    </source>
</evidence>
<proteinExistence type="inferred from homology"/>
<dbReference type="OrthoDB" id="95118at2759"/>
<dbReference type="PANTHER" id="PTHR34002:SF9">
    <property type="entry name" value="XYLOGLUCAN-SPECIFIC ENDO-BETA-1,4-GLUCANASE A"/>
    <property type="match status" value="1"/>
</dbReference>
<dbReference type="Gene3D" id="2.60.120.180">
    <property type="match status" value="1"/>
</dbReference>
<feature type="signal peptide" evidence="2">
    <location>
        <begin position="1"/>
        <end position="21"/>
    </location>
</feature>
<evidence type="ECO:0000313" key="4">
    <source>
        <dbReference type="Proteomes" id="UP000294530"/>
    </source>
</evidence>
<dbReference type="InterPro" id="IPR013320">
    <property type="entry name" value="ConA-like_dom_sf"/>
</dbReference>
<keyword evidence="4" id="KW-1185">Reference proteome</keyword>
<organism evidence="3 4">
    <name type="scientific">Bremia lactucae</name>
    <name type="common">Lettuce downy mildew</name>
    <dbReference type="NCBI Taxonomy" id="4779"/>
    <lineage>
        <taxon>Eukaryota</taxon>
        <taxon>Sar</taxon>
        <taxon>Stramenopiles</taxon>
        <taxon>Oomycota</taxon>
        <taxon>Peronosporomycetes</taxon>
        <taxon>Peronosporales</taxon>
        <taxon>Peronosporaceae</taxon>
        <taxon>Bremia</taxon>
    </lineage>
</organism>
<sequence>MKNVFAPIAIALAAVVPTINATTYACEAGLLNYNFFDVNSQATAPNTVCSSVTENSETAIHWTSSFNVVDPNAIHQAPSALVKTKFAPVAIDTIHEAYAKFSFETPDPKDNCTAAIMRINTKRSKDGSASFVHVVFLATYNVAQAVSPSMKWFTTVFVSGNHFDVYMEKVDDLTTFTYIPSQNVMNFVGNVLDFPNCLPKDSTTFPLDLHSIEAGFEMYAGRSYFNGNLEAKIIKLA</sequence>
<dbReference type="Proteomes" id="UP000294530">
    <property type="component" value="Unassembled WGS sequence"/>
</dbReference>
<dbReference type="GO" id="GO:0008810">
    <property type="term" value="F:cellulase activity"/>
    <property type="evidence" value="ECO:0007669"/>
    <property type="project" value="InterPro"/>
</dbReference>
<dbReference type="RefSeq" id="XP_067823789.1">
    <property type="nucleotide sequence ID" value="XM_067967717.1"/>
</dbReference>
<dbReference type="PANTHER" id="PTHR34002">
    <property type="entry name" value="BLR1656 PROTEIN"/>
    <property type="match status" value="1"/>
</dbReference>
<dbReference type="KEGG" id="blac:94353388"/>
<accession>A0A976P033</accession>